<dbReference type="PANTHER" id="PTHR47354">
    <property type="entry name" value="NADH OXIDOREDUCTASE HCR"/>
    <property type="match status" value="1"/>
</dbReference>
<dbReference type="SUPFAM" id="SSF54292">
    <property type="entry name" value="2Fe-2S ferredoxin-like"/>
    <property type="match status" value="1"/>
</dbReference>
<evidence type="ECO:0000313" key="10">
    <source>
        <dbReference type="EMBL" id="ART71668.1"/>
    </source>
</evidence>
<keyword evidence="11" id="KW-1185">Reference proteome</keyword>
<dbReference type="AlphaFoldDB" id="A0A1Y0C8S6"/>
<dbReference type="InterPro" id="IPR001041">
    <property type="entry name" value="2Fe-2S_ferredoxin-type"/>
</dbReference>
<protein>
    <submittedName>
        <fullName evidence="10">Oxidoreductase</fullName>
    </submittedName>
</protein>
<reference evidence="10 11" key="1">
    <citation type="submission" date="2017-04" db="EMBL/GenBank/DDBJ databases">
        <title>Whole Genome Sequence of 1,4-Dioxane Degrading Bacterium Mycobacterium dioxanotrophicus PH-06.</title>
        <authorList>
            <person name="He Y."/>
        </authorList>
    </citation>
    <scope>NUCLEOTIDE SEQUENCE [LARGE SCALE GENOMIC DNA]</scope>
    <source>
        <strain evidence="10 11">PH-06</strain>
    </source>
</reference>
<dbReference type="EMBL" id="CP020809">
    <property type="protein sequence ID" value="ART71668.1"/>
    <property type="molecule type" value="Genomic_DNA"/>
</dbReference>
<dbReference type="CDD" id="cd06185">
    <property type="entry name" value="PDR_like"/>
    <property type="match status" value="1"/>
</dbReference>
<evidence type="ECO:0000256" key="2">
    <source>
        <dbReference type="ARBA" id="ARBA00022630"/>
    </source>
</evidence>
<evidence type="ECO:0000256" key="5">
    <source>
        <dbReference type="ARBA" id="ARBA00023002"/>
    </source>
</evidence>
<evidence type="ECO:0000256" key="7">
    <source>
        <dbReference type="ARBA" id="ARBA00023014"/>
    </source>
</evidence>
<dbReference type="GO" id="GO:0046872">
    <property type="term" value="F:metal ion binding"/>
    <property type="evidence" value="ECO:0007669"/>
    <property type="project" value="UniProtKB-KW"/>
</dbReference>
<keyword evidence="2" id="KW-0285">Flavoprotein</keyword>
<dbReference type="InterPro" id="IPR036010">
    <property type="entry name" value="2Fe-2S_ferredoxin-like_sf"/>
</dbReference>
<evidence type="ECO:0000259" key="8">
    <source>
        <dbReference type="PROSITE" id="PS51085"/>
    </source>
</evidence>
<evidence type="ECO:0000256" key="4">
    <source>
        <dbReference type="ARBA" id="ARBA00022723"/>
    </source>
</evidence>
<dbReference type="InterPro" id="IPR017938">
    <property type="entry name" value="Riboflavin_synthase-like_b-brl"/>
</dbReference>
<dbReference type="InterPro" id="IPR039261">
    <property type="entry name" value="FNR_nucleotide-bd"/>
</dbReference>
<dbReference type="PRINTS" id="PR00409">
    <property type="entry name" value="PHDIOXRDTASE"/>
</dbReference>
<dbReference type="InterPro" id="IPR017927">
    <property type="entry name" value="FAD-bd_FR_type"/>
</dbReference>
<dbReference type="Pfam" id="PF00111">
    <property type="entry name" value="Fer2"/>
    <property type="match status" value="1"/>
</dbReference>
<dbReference type="SUPFAM" id="SSF52343">
    <property type="entry name" value="Ferredoxin reductase-like, C-terminal NADP-linked domain"/>
    <property type="match status" value="1"/>
</dbReference>
<dbReference type="PROSITE" id="PS51384">
    <property type="entry name" value="FAD_FR"/>
    <property type="match status" value="1"/>
</dbReference>
<dbReference type="CDD" id="cd00207">
    <property type="entry name" value="fer2"/>
    <property type="match status" value="1"/>
</dbReference>
<evidence type="ECO:0000256" key="3">
    <source>
        <dbReference type="ARBA" id="ARBA00022714"/>
    </source>
</evidence>
<evidence type="ECO:0000313" key="11">
    <source>
        <dbReference type="Proteomes" id="UP000195331"/>
    </source>
</evidence>
<dbReference type="Gene3D" id="3.10.20.30">
    <property type="match status" value="1"/>
</dbReference>
<keyword evidence="3" id="KW-0001">2Fe-2S</keyword>
<dbReference type="InterPro" id="IPR050415">
    <property type="entry name" value="MRET"/>
</dbReference>
<dbReference type="Gene3D" id="3.40.50.80">
    <property type="entry name" value="Nucleotide-binding domain of ferredoxin-NADP reductase (FNR) module"/>
    <property type="match status" value="1"/>
</dbReference>
<dbReference type="InterPro" id="IPR001433">
    <property type="entry name" value="OxRdtase_FAD/NAD-bd"/>
</dbReference>
<accession>A0A1Y0C8S6</accession>
<evidence type="ECO:0000256" key="1">
    <source>
        <dbReference type="ARBA" id="ARBA00001974"/>
    </source>
</evidence>
<gene>
    <name evidence="10" type="ORF">BTO20_26790</name>
</gene>
<sequence>MPSQSSNMAARLKVSSVRREAEGVLVLELRAMDGSSLPTWTPGAHIDVELAAGIVRQYSLCGAADDTDTWRIAVLREPASRGGSKFVHDRIEPGDLVSVRGPRNNFTLVDADRYLFVAGGIGITPILPMVRQVARSDKPWTLVYGGRTVRSMAFIDELRDIPAGDVRVIPEDEYGLLDLDYFLGTPRSDTAVYCCGPGSLIDAVETRCATWQPGALHLERFSPKAPPDVTDDDGFDVQLARSGKRLRVPGGQTLLEVLEAAGYEIDNSCRAGICGTCELAVADGVPEHHDDVLSDAERESNRVILPCVSRSKSAVLVIDL</sequence>
<keyword evidence="4" id="KW-0479">Metal-binding</keyword>
<name>A0A1Y0C8S6_9MYCO</name>
<dbReference type="Pfam" id="PF00175">
    <property type="entry name" value="NAD_binding_1"/>
    <property type="match status" value="1"/>
</dbReference>
<dbReference type="PROSITE" id="PS51085">
    <property type="entry name" value="2FE2S_FER_2"/>
    <property type="match status" value="1"/>
</dbReference>
<dbReference type="PANTHER" id="PTHR47354:SF1">
    <property type="entry name" value="CARNITINE MONOOXYGENASE REDUCTASE SUBUNIT"/>
    <property type="match status" value="1"/>
</dbReference>
<keyword evidence="6" id="KW-0408">Iron</keyword>
<dbReference type="Gene3D" id="2.40.30.10">
    <property type="entry name" value="Translation factors"/>
    <property type="match status" value="1"/>
</dbReference>
<dbReference type="InterPro" id="IPR012675">
    <property type="entry name" value="Beta-grasp_dom_sf"/>
</dbReference>
<keyword evidence="5" id="KW-0560">Oxidoreductase</keyword>
<dbReference type="GO" id="GO:0016491">
    <property type="term" value="F:oxidoreductase activity"/>
    <property type="evidence" value="ECO:0007669"/>
    <property type="project" value="UniProtKB-KW"/>
</dbReference>
<keyword evidence="7" id="KW-0411">Iron-sulfur</keyword>
<evidence type="ECO:0000256" key="6">
    <source>
        <dbReference type="ARBA" id="ARBA00023004"/>
    </source>
</evidence>
<dbReference type="GO" id="GO:0051537">
    <property type="term" value="F:2 iron, 2 sulfur cluster binding"/>
    <property type="evidence" value="ECO:0007669"/>
    <property type="project" value="UniProtKB-KW"/>
</dbReference>
<feature type="domain" description="2Fe-2S ferredoxin-type" evidence="8">
    <location>
        <begin position="235"/>
        <end position="320"/>
    </location>
</feature>
<dbReference type="PROSITE" id="PS00197">
    <property type="entry name" value="2FE2S_FER_1"/>
    <property type="match status" value="1"/>
</dbReference>
<dbReference type="SUPFAM" id="SSF63380">
    <property type="entry name" value="Riboflavin synthase domain-like"/>
    <property type="match status" value="1"/>
</dbReference>
<dbReference type="Proteomes" id="UP000195331">
    <property type="component" value="Chromosome"/>
</dbReference>
<dbReference type="KEGG" id="mdx:BTO20_26790"/>
<organism evidence="10 11">
    <name type="scientific">Mycobacterium dioxanotrophicus</name>
    <dbReference type="NCBI Taxonomy" id="482462"/>
    <lineage>
        <taxon>Bacteria</taxon>
        <taxon>Bacillati</taxon>
        <taxon>Actinomycetota</taxon>
        <taxon>Actinomycetes</taxon>
        <taxon>Mycobacteriales</taxon>
        <taxon>Mycobacteriaceae</taxon>
        <taxon>Mycobacterium</taxon>
    </lineage>
</organism>
<comment type="cofactor">
    <cofactor evidence="1">
        <name>FAD</name>
        <dbReference type="ChEBI" id="CHEBI:57692"/>
    </cofactor>
</comment>
<feature type="domain" description="FAD-binding FR-type" evidence="9">
    <location>
        <begin position="7"/>
        <end position="109"/>
    </location>
</feature>
<proteinExistence type="predicted"/>
<dbReference type="InterPro" id="IPR006058">
    <property type="entry name" value="2Fe2S_fd_BS"/>
</dbReference>
<evidence type="ECO:0000259" key="9">
    <source>
        <dbReference type="PROSITE" id="PS51384"/>
    </source>
</evidence>